<dbReference type="Pfam" id="PF01177">
    <property type="entry name" value="Asp_Glu_race"/>
    <property type="match status" value="1"/>
</dbReference>
<name>A0A6P1TMW8_9FIRM</name>
<dbReference type="InterPro" id="IPR001920">
    <property type="entry name" value="Asp/Glu_race"/>
</dbReference>
<evidence type="ECO:0000313" key="3">
    <source>
        <dbReference type="Proteomes" id="UP000464314"/>
    </source>
</evidence>
<sequence length="220" mass="24078">MKLCTLHTTDKFMELMSDPFTKPFLKEHPEIEQMDITDSSLIKETQSAGYATPAVARRMYQYMMCAADAGADVILVTCTSVNTVTKTIRNMIPIPVISIEEPVAEMAVKSGGKIGILSSLATSAEPVKQTILEKAALAGVEAEVKIQVADGAFEALMDGNRALHDDKVREALDKLVNEVDVVVFAQISMALVEHPEYKIPVLKFGRLSYEAAREAMLQSK</sequence>
<dbReference type="InterPro" id="IPR015942">
    <property type="entry name" value="Asp/Glu/hydantoin_racemase"/>
</dbReference>
<evidence type="ECO:0000256" key="1">
    <source>
        <dbReference type="ARBA" id="ARBA00038414"/>
    </source>
</evidence>
<keyword evidence="3" id="KW-1185">Reference proteome</keyword>
<reference evidence="2 3" key="1">
    <citation type="submission" date="2020-01" db="EMBL/GenBank/DDBJ databases">
        <title>Genome analysis of Anaerocolumna sp. CBA3638.</title>
        <authorList>
            <person name="Kim J."/>
            <person name="Roh S.W."/>
        </authorList>
    </citation>
    <scope>NUCLEOTIDE SEQUENCE [LARGE SCALE GENOMIC DNA]</scope>
    <source>
        <strain evidence="2 3">CBA3638</strain>
    </source>
</reference>
<dbReference type="GO" id="GO:0047661">
    <property type="term" value="F:amino-acid racemase activity"/>
    <property type="evidence" value="ECO:0007669"/>
    <property type="project" value="InterPro"/>
</dbReference>
<organism evidence="2 3">
    <name type="scientific">Anaerocolumna sedimenticola</name>
    <dbReference type="NCBI Taxonomy" id="2696063"/>
    <lineage>
        <taxon>Bacteria</taxon>
        <taxon>Bacillati</taxon>
        <taxon>Bacillota</taxon>
        <taxon>Clostridia</taxon>
        <taxon>Lachnospirales</taxon>
        <taxon>Lachnospiraceae</taxon>
        <taxon>Anaerocolumna</taxon>
    </lineage>
</organism>
<dbReference type="Gene3D" id="3.40.50.12500">
    <property type="match status" value="1"/>
</dbReference>
<evidence type="ECO:0000313" key="2">
    <source>
        <dbReference type="EMBL" id="QHQ61015.1"/>
    </source>
</evidence>
<dbReference type="InterPro" id="IPR053714">
    <property type="entry name" value="Iso_Racemase_Enz_sf"/>
</dbReference>
<dbReference type="KEGG" id="anr:Ana3638_09745"/>
<dbReference type="Proteomes" id="UP000464314">
    <property type="component" value="Chromosome"/>
</dbReference>
<accession>A0A6P1TMW8</accession>
<dbReference type="SUPFAM" id="SSF53681">
    <property type="entry name" value="Aspartate/glutamate racemase"/>
    <property type="match status" value="1"/>
</dbReference>
<gene>
    <name evidence="2" type="ORF">Ana3638_09745</name>
</gene>
<proteinExistence type="inferred from homology"/>
<dbReference type="EMBL" id="CP048000">
    <property type="protein sequence ID" value="QHQ61015.1"/>
    <property type="molecule type" value="Genomic_DNA"/>
</dbReference>
<dbReference type="AlphaFoldDB" id="A0A6P1TMW8"/>
<dbReference type="RefSeq" id="WP_161837843.1">
    <property type="nucleotide sequence ID" value="NZ_CP048000.1"/>
</dbReference>
<protein>
    <submittedName>
        <fullName evidence="2">Asp/Glu racemase</fullName>
    </submittedName>
</protein>
<comment type="similarity">
    <text evidence="1">Belongs to the HyuE racemase family.</text>
</comment>